<feature type="domain" description="Cation-transporting P-type ATPase N-terminal" evidence="3">
    <location>
        <begin position="20"/>
        <end position="60"/>
    </location>
</feature>
<feature type="repeat" description="PPR" evidence="2">
    <location>
        <begin position="404"/>
        <end position="438"/>
    </location>
</feature>
<organism evidence="4 5">
    <name type="scientific">Salix brachista</name>
    <dbReference type="NCBI Taxonomy" id="2182728"/>
    <lineage>
        <taxon>Eukaryota</taxon>
        <taxon>Viridiplantae</taxon>
        <taxon>Streptophyta</taxon>
        <taxon>Embryophyta</taxon>
        <taxon>Tracheophyta</taxon>
        <taxon>Spermatophyta</taxon>
        <taxon>Magnoliopsida</taxon>
        <taxon>eudicotyledons</taxon>
        <taxon>Gunneridae</taxon>
        <taxon>Pentapetalae</taxon>
        <taxon>rosids</taxon>
        <taxon>fabids</taxon>
        <taxon>Malpighiales</taxon>
        <taxon>Salicaceae</taxon>
        <taxon>Saliceae</taxon>
        <taxon>Salix</taxon>
    </lineage>
</organism>
<feature type="repeat" description="PPR" evidence="2">
    <location>
        <begin position="342"/>
        <end position="376"/>
    </location>
</feature>
<evidence type="ECO:0000256" key="2">
    <source>
        <dbReference type="PROSITE-ProRule" id="PRU00708"/>
    </source>
</evidence>
<feature type="repeat" description="PPR" evidence="2">
    <location>
        <begin position="1015"/>
        <end position="1049"/>
    </location>
</feature>
<feature type="repeat" description="PPR" evidence="2">
    <location>
        <begin position="280"/>
        <end position="314"/>
    </location>
</feature>
<dbReference type="InterPro" id="IPR002885">
    <property type="entry name" value="PPR_rpt"/>
</dbReference>
<dbReference type="SUPFAM" id="SSF81660">
    <property type="entry name" value="Metal cation-transporting ATPase, ATP-binding domain N"/>
    <property type="match status" value="1"/>
</dbReference>
<reference evidence="5" key="1">
    <citation type="journal article" date="2019" name="Gigascience">
        <title>De novo genome assembly of the endangered Acer yangbiense, a plant species with extremely small populations endemic to Yunnan Province, China.</title>
        <authorList>
            <person name="Yang J."/>
            <person name="Wariss H.M."/>
            <person name="Tao L."/>
            <person name="Zhang R."/>
            <person name="Yun Q."/>
            <person name="Hollingsworth P."/>
            <person name="Dao Z."/>
            <person name="Luo G."/>
            <person name="Guo H."/>
            <person name="Ma Y."/>
            <person name="Sun W."/>
        </authorList>
    </citation>
    <scope>NUCLEOTIDE SEQUENCE [LARGE SCALE GENOMIC DNA]</scope>
    <source>
        <strain evidence="5">cv. br00</strain>
    </source>
</reference>
<dbReference type="PANTHER" id="PTHR47926">
    <property type="entry name" value="PENTATRICOPEPTIDE REPEAT-CONTAINING PROTEIN"/>
    <property type="match status" value="1"/>
</dbReference>
<dbReference type="FunFam" id="1.25.40.10:FF:000348">
    <property type="entry name" value="Pentatricopeptide repeat-containing protein chloroplastic"/>
    <property type="match status" value="2"/>
</dbReference>
<dbReference type="InterPro" id="IPR011990">
    <property type="entry name" value="TPR-like_helical_dom_sf"/>
</dbReference>
<proteinExistence type="predicted"/>
<dbReference type="InterPro" id="IPR023298">
    <property type="entry name" value="ATPase_P-typ_TM_dom_sf"/>
</dbReference>
<dbReference type="InterPro" id="IPR046960">
    <property type="entry name" value="PPR_At4g14850-like_plant"/>
</dbReference>
<dbReference type="Gene3D" id="6.10.140.890">
    <property type="match status" value="1"/>
</dbReference>
<dbReference type="Gene3D" id="3.40.50.1820">
    <property type="entry name" value="alpha/beta hydrolase"/>
    <property type="match status" value="1"/>
</dbReference>
<sequence length="1523" mass="171758">MFENSIALDAINKEAVDLDNIPLEEVFDNLKCTRAGLTANEVQERLDLFGYNKLEEKKARAGIQEVHFLPFNPTDKRTALTYIDAAGKMHRVSKGAPEQIYAVSITIRIVEHFNVFANFKMHFLIRMREIHTLKGKVESFAKLRGLDIDAMNQHYTLTRKTLLQIHALILRNAIDANVNILTKFITTCGQLSSISHARHLFDNRSNRDDTFLCNSMIRSHVVMRQFASAFNLYKDLRRETCFVPDNFTFTVLAKCCALRMAVWEGLEMHGHVVKIGFCFDMYVSTTLVDMYAKFGNLGLARRVFNDMTDRSLVSWTALICGYVRRGDMGNAWFLFKLMPGRDSAAFNLLIDGYVKVGDMRCARSLFDEMPERNVISWTSMIYGYCNNGDILSARVLFDAMPEKNLVSWNAMIGGCCQNKQPHEALKLFRELQSSTVFEPNEVTVVSILPAIATLGALELGEWVHRFAQKKKLDREVNVCTSLVDMYAKCGEISKARKVFSEIPKKETATWNALINGFAMNGLASEALEAFSEMQREGIKPNDITMTGVLSACSHGGLVEEGKRRFKAMIESGFSPKIEHYGCLVDLLGRAGCLDEAENLIKSMPFEANGIILSSSLFAFGFSNDVTRAQRVLNQAVNMEPRNDGNYVMVRNLYAMEEWWRAVKEIKGLMRSGAKKEVGSSAIEVDSRVSEFISGGIAHPEWDVIESVIGLSSTPLMSLFRSLERFEQIYGRTLPFILHSEQHMQLRADSVIWANNDSGISDAMAEEEKRRAKIARGEEEMRCKSFFGFLLTAKLVIFILANYEMLDQKQQQGILWSPIERECLFLLQRCRTRKNLLQIHALILRSAVDANVKILGKFITACGKLSSTRHARHLFDNRSNRDDTFLCNSMIEAHVGMRQLADAFTLYKDLSRETCFVPDNFTFTVLAKCCALKMAFWEGLEMHGHVVKIGFCFDMYVSTTLVDMYAKFGNLGLARRVFNDMTDRSLVSWTALIGGYVRRGDMDNALSLFKLMPGRDSAAFNLLIDGYVKVGDMGSARNLFDEMPERNVISWTSMIYGYCNNGDVLSARVLFDAMPEKNLVSWNAMIGGYCQNKQPHEALKLFRELQSSTVFEPNEITVVSILPAIATLGALELGEWVHLFVQRMKLDRAVNVCTSLVDMYAKCGEISKARKVFSEIPKKETATWNALINGFAVNGHASEALEAFSEMQREGKKPNDITMIGVLSACSHGGLVEEGKRWFKGMVESGLSPKIEHYGCLVDLLGRAGCLDEAENLIKSMPFEANGIILSSFLSACGFSNEVARAQRVLNQAVNMEPGNDGNYVMVRNLYAMEERWKDVKEIKGLMRRSGAKKEVGCSAIEIDSRVSEFISGGIAHPQFEVIESVIGQLWIHMRDSEGFIYGEGAHPQFDINRQLWIPTRDSVGGAENQHLSTVAEELDSLDILAYLTGFRFLPKLNNEINNTRNSAYNEWFTTLQLRSGYYPDESFDHVFLAQETRLYIEDWIGLKTLDEAQQMIKDSSELLSSRS</sequence>
<dbReference type="PROSITE" id="PS51375">
    <property type="entry name" value="PPR"/>
    <property type="match status" value="10"/>
</dbReference>
<keyword evidence="1" id="KW-0677">Repeat</keyword>
<dbReference type="Gene3D" id="3.40.1110.10">
    <property type="entry name" value="Calcium-transporting ATPase, cytoplasmic domain N"/>
    <property type="match status" value="1"/>
</dbReference>
<dbReference type="EMBL" id="VDCV01000014">
    <property type="protein sequence ID" value="KAB5526829.1"/>
    <property type="molecule type" value="Genomic_DNA"/>
</dbReference>
<keyword evidence="5" id="KW-1185">Reference proteome</keyword>
<dbReference type="Pfam" id="PF13041">
    <property type="entry name" value="PPR_2"/>
    <property type="match status" value="4"/>
</dbReference>
<dbReference type="Pfam" id="PF01535">
    <property type="entry name" value="PPR"/>
    <property type="match status" value="10"/>
</dbReference>
<dbReference type="NCBIfam" id="TIGR00756">
    <property type="entry name" value="PPR"/>
    <property type="match status" value="10"/>
</dbReference>
<dbReference type="PANTHER" id="PTHR47926:SF437">
    <property type="entry name" value="PENTACOTRIPEPTIDE-REPEAT REGION OF PRORP DOMAIN-CONTAINING PROTEIN"/>
    <property type="match status" value="1"/>
</dbReference>
<feature type="repeat" description="PPR" evidence="2">
    <location>
        <begin position="1214"/>
        <end position="1248"/>
    </location>
</feature>
<accession>A0A5N5K5V9</accession>
<dbReference type="InterPro" id="IPR029058">
    <property type="entry name" value="AB_hydrolase_fold"/>
</dbReference>
<dbReference type="Pfam" id="PF00690">
    <property type="entry name" value="Cation_ATPase_N"/>
    <property type="match status" value="1"/>
</dbReference>
<dbReference type="Pfam" id="PF20431">
    <property type="entry name" value="E_motif"/>
    <property type="match status" value="2"/>
</dbReference>
<dbReference type="GO" id="GO:0009451">
    <property type="term" value="P:RNA modification"/>
    <property type="evidence" value="ECO:0007669"/>
    <property type="project" value="InterPro"/>
</dbReference>
<dbReference type="InterPro" id="IPR004014">
    <property type="entry name" value="ATPase_P-typ_cation-transptr_N"/>
</dbReference>
<dbReference type="InterPro" id="IPR023299">
    <property type="entry name" value="ATPase_P-typ_cyto_dom_N"/>
</dbReference>
<name>A0A5N5K5V9_9ROSI</name>
<dbReference type="GO" id="GO:0000166">
    <property type="term" value="F:nucleotide binding"/>
    <property type="evidence" value="ECO:0007669"/>
    <property type="project" value="InterPro"/>
</dbReference>
<dbReference type="FunFam" id="1.25.40.10:FF:000184">
    <property type="entry name" value="Pentatricopeptide repeat-containing protein, chloroplastic"/>
    <property type="match status" value="2"/>
</dbReference>
<dbReference type="GO" id="GO:0003723">
    <property type="term" value="F:RNA binding"/>
    <property type="evidence" value="ECO:0007669"/>
    <property type="project" value="InterPro"/>
</dbReference>
<dbReference type="InterPro" id="IPR046848">
    <property type="entry name" value="E_motif"/>
</dbReference>
<feature type="repeat" description="PPR" evidence="2">
    <location>
        <begin position="541"/>
        <end position="575"/>
    </location>
</feature>
<evidence type="ECO:0000313" key="4">
    <source>
        <dbReference type="EMBL" id="KAB5526829.1"/>
    </source>
</evidence>
<dbReference type="Proteomes" id="UP000326939">
    <property type="component" value="Chromosome 14"/>
</dbReference>
<dbReference type="Gene3D" id="1.25.40.10">
    <property type="entry name" value="Tetratricopeptide repeat domain"/>
    <property type="match status" value="8"/>
</dbReference>
<comment type="caution">
    <text evidence="4">The sequence shown here is derived from an EMBL/GenBank/DDBJ whole genome shotgun (WGS) entry which is preliminary data.</text>
</comment>
<evidence type="ECO:0000256" key="1">
    <source>
        <dbReference type="ARBA" id="ARBA00022737"/>
    </source>
</evidence>
<feature type="repeat" description="PPR" evidence="2">
    <location>
        <begin position="1179"/>
        <end position="1213"/>
    </location>
</feature>
<dbReference type="SUPFAM" id="SSF53474">
    <property type="entry name" value="alpha/beta-Hydrolases"/>
    <property type="match status" value="1"/>
</dbReference>
<gene>
    <name evidence="4" type="ORF">DKX38_020676</name>
</gene>
<feature type="repeat" description="PPR" evidence="2">
    <location>
        <begin position="984"/>
        <end position="1014"/>
    </location>
</feature>
<feature type="repeat" description="PPR" evidence="2">
    <location>
        <begin position="1077"/>
        <end position="1111"/>
    </location>
</feature>
<dbReference type="FunFam" id="1.25.40.10:FF:000344">
    <property type="entry name" value="Pentatricopeptide repeat-containing protein"/>
    <property type="match status" value="2"/>
</dbReference>
<evidence type="ECO:0000259" key="3">
    <source>
        <dbReference type="Pfam" id="PF00690"/>
    </source>
</evidence>
<dbReference type="SUPFAM" id="SSF81665">
    <property type="entry name" value="Calcium ATPase, transmembrane domain M"/>
    <property type="match status" value="1"/>
</dbReference>
<protein>
    <recommendedName>
        <fullName evidence="3">Cation-transporting P-type ATPase N-terminal domain-containing protein</fullName>
    </recommendedName>
</protein>
<evidence type="ECO:0000313" key="5">
    <source>
        <dbReference type="Proteomes" id="UP000326939"/>
    </source>
</evidence>
<feature type="repeat" description="PPR" evidence="2">
    <location>
        <begin position="506"/>
        <end position="540"/>
    </location>
</feature>